<dbReference type="GO" id="GO:0016829">
    <property type="term" value="F:lyase activity"/>
    <property type="evidence" value="ECO:0007669"/>
    <property type="project" value="UniProtKB-KW"/>
</dbReference>
<dbReference type="InterPro" id="IPR020103">
    <property type="entry name" value="PsdUridine_synth_cat_dom_sf"/>
</dbReference>
<gene>
    <name evidence="8" type="primary">rluC</name>
    <name evidence="8" type="ordered locus">MMOB4750</name>
</gene>
<dbReference type="Gene3D" id="3.30.2350.10">
    <property type="entry name" value="Pseudouridine synthase"/>
    <property type="match status" value="1"/>
</dbReference>
<name>Q6KHG9_MYCM1</name>
<dbReference type="InterPro" id="IPR050188">
    <property type="entry name" value="RluA_PseudoU_synthase"/>
</dbReference>
<dbReference type="Pfam" id="PF00849">
    <property type="entry name" value="PseudoU_synth_2"/>
    <property type="match status" value="1"/>
</dbReference>
<dbReference type="AlphaFoldDB" id="Q6KHG9"/>
<evidence type="ECO:0000256" key="6">
    <source>
        <dbReference type="PROSITE-ProRule" id="PRU00182"/>
    </source>
</evidence>
<dbReference type="GO" id="GO:0009982">
    <property type="term" value="F:pseudouridine synthase activity"/>
    <property type="evidence" value="ECO:0007669"/>
    <property type="project" value="InterPro"/>
</dbReference>
<comment type="similarity">
    <text evidence="2">Belongs to the pseudouridine synthase RluA family.</text>
</comment>
<keyword evidence="8" id="KW-0456">Lyase</keyword>
<keyword evidence="3" id="KW-0413">Isomerase</keyword>
<dbReference type="KEGG" id="mmo:MMOB4750"/>
<dbReference type="PANTHER" id="PTHR21600:SF44">
    <property type="entry name" value="RIBOSOMAL LARGE SUBUNIT PSEUDOURIDINE SYNTHASE D"/>
    <property type="match status" value="1"/>
</dbReference>
<dbReference type="eggNOG" id="COG0564">
    <property type="taxonomic scope" value="Bacteria"/>
</dbReference>
<organism evidence="8 9">
    <name type="scientific">Mycoplasma mobile (strain ATCC 43663 / 163K / NCTC 11711)</name>
    <name type="common">Mesomycoplasma mobile</name>
    <dbReference type="NCBI Taxonomy" id="267748"/>
    <lineage>
        <taxon>Bacteria</taxon>
        <taxon>Bacillati</taxon>
        <taxon>Mycoplasmatota</taxon>
        <taxon>Mycoplasmoidales</taxon>
        <taxon>Metamycoplasmataceae</taxon>
        <taxon>Mesomycoplasma</taxon>
    </lineage>
</organism>
<evidence type="ECO:0000256" key="1">
    <source>
        <dbReference type="ARBA" id="ARBA00000073"/>
    </source>
</evidence>
<dbReference type="HOGENOM" id="CLU_016902_1_0_14"/>
<dbReference type="EMBL" id="AE017308">
    <property type="protein sequence ID" value="AAT27961.1"/>
    <property type="molecule type" value="Genomic_DNA"/>
</dbReference>
<evidence type="ECO:0000313" key="9">
    <source>
        <dbReference type="Proteomes" id="UP000009072"/>
    </source>
</evidence>
<keyword evidence="6" id="KW-0694">RNA-binding</keyword>
<evidence type="ECO:0000256" key="3">
    <source>
        <dbReference type="ARBA" id="ARBA00023235"/>
    </source>
</evidence>
<protein>
    <recommendedName>
        <fullName evidence="4">RNA pseudouridylate synthase</fullName>
    </recommendedName>
    <alternativeName>
        <fullName evidence="5">RNA-uridine isomerase</fullName>
    </alternativeName>
</protein>
<dbReference type="GO" id="GO:0140098">
    <property type="term" value="F:catalytic activity, acting on RNA"/>
    <property type="evidence" value="ECO:0007669"/>
    <property type="project" value="UniProtKB-ARBA"/>
</dbReference>
<evidence type="ECO:0000259" key="7">
    <source>
        <dbReference type="Pfam" id="PF00849"/>
    </source>
</evidence>
<dbReference type="PROSITE" id="PS50889">
    <property type="entry name" value="S4"/>
    <property type="match status" value="1"/>
</dbReference>
<evidence type="ECO:0000256" key="5">
    <source>
        <dbReference type="ARBA" id="ARBA00033164"/>
    </source>
</evidence>
<dbReference type="InterPro" id="IPR036986">
    <property type="entry name" value="S4_RNA-bd_sf"/>
</dbReference>
<evidence type="ECO:0000313" key="8">
    <source>
        <dbReference type="EMBL" id="AAT27961.1"/>
    </source>
</evidence>
<dbReference type="STRING" id="267748.MMOB4750"/>
<dbReference type="GO" id="GO:0000455">
    <property type="term" value="P:enzyme-directed rRNA pseudouridine synthesis"/>
    <property type="evidence" value="ECO:0007669"/>
    <property type="project" value="TreeGrafter"/>
</dbReference>
<sequence>MNQLKILIYILHNVKIKMNKKNFIVQENDTKRTIYKYLLRMLNTIPKSKLEKLFRNKDIKINGKRISSKTYVLQFNDEIEVFGIFDEDSIENFTRSKQKKQTTKTFDKKLEIIFENLDILIINKPNNLIMHSSKNSLDEQVLNYLNYVKIDSFVPTHIGRLDKETSGLVVYAKNYKTLIELLDKQSDFEKIYTFIPFCNLSEKDVLVTVNISEDEINKKMQISNEGKKSITRIFYDGNSQRYYAQILTGRKHQIRLVLADFLKCPILGERKYANLTKDKRLFLHSYKLTFHNLNEPLEYLNEKVFKAKIPWEAE</sequence>
<dbReference type="Proteomes" id="UP000009072">
    <property type="component" value="Chromosome"/>
</dbReference>
<dbReference type="CDD" id="cd00165">
    <property type="entry name" value="S4"/>
    <property type="match status" value="1"/>
</dbReference>
<evidence type="ECO:0000256" key="2">
    <source>
        <dbReference type="ARBA" id="ARBA00010876"/>
    </source>
</evidence>
<reference evidence="8 9" key="1">
    <citation type="journal article" date="2004" name="Genome Res.">
        <title>The complete genome and proteome of Mycoplasma mobile.</title>
        <authorList>
            <person name="Jaffe J.D."/>
            <person name="Stange-Thomann N."/>
            <person name="Smith C."/>
            <person name="DeCaprio D."/>
            <person name="Fisher S."/>
            <person name="Butler J."/>
            <person name="Calvo S."/>
            <person name="Elkins T."/>
            <person name="FitzGerald M.G."/>
            <person name="Hafez N."/>
            <person name="Kodira C.D."/>
            <person name="Major J."/>
            <person name="Wang S."/>
            <person name="Wilkinson J."/>
            <person name="Nicol R."/>
            <person name="Nusbaum C."/>
            <person name="Birren B."/>
            <person name="Berg H.C."/>
            <person name="Church G.M."/>
        </authorList>
    </citation>
    <scope>NUCLEOTIDE SEQUENCE [LARGE SCALE GENOMIC DNA]</scope>
    <source>
        <strain evidence="9">ATCC 43663 / 163K / NCTC 11711</strain>
    </source>
</reference>
<keyword evidence="9" id="KW-1185">Reference proteome</keyword>
<dbReference type="PANTHER" id="PTHR21600">
    <property type="entry name" value="MITOCHONDRIAL RNA PSEUDOURIDINE SYNTHASE"/>
    <property type="match status" value="1"/>
</dbReference>
<dbReference type="GO" id="GO:0003723">
    <property type="term" value="F:RNA binding"/>
    <property type="evidence" value="ECO:0007669"/>
    <property type="project" value="UniProtKB-KW"/>
</dbReference>
<comment type="catalytic activity">
    <reaction evidence="1">
        <text>a uridine in RNA = a pseudouridine in RNA</text>
        <dbReference type="Rhea" id="RHEA:48348"/>
        <dbReference type="Rhea" id="RHEA-COMP:12068"/>
        <dbReference type="Rhea" id="RHEA-COMP:12069"/>
        <dbReference type="ChEBI" id="CHEBI:65314"/>
        <dbReference type="ChEBI" id="CHEBI:65315"/>
    </reaction>
</comment>
<proteinExistence type="inferred from homology"/>
<dbReference type="InterPro" id="IPR006145">
    <property type="entry name" value="PsdUridine_synth_RsuA/RluA"/>
</dbReference>
<dbReference type="SUPFAM" id="SSF55120">
    <property type="entry name" value="Pseudouridine synthase"/>
    <property type="match status" value="1"/>
</dbReference>
<accession>Q6KHG9</accession>
<evidence type="ECO:0000256" key="4">
    <source>
        <dbReference type="ARBA" id="ARBA00031870"/>
    </source>
</evidence>
<dbReference type="CDD" id="cd02869">
    <property type="entry name" value="PseudoU_synth_RluA_like"/>
    <property type="match status" value="1"/>
</dbReference>
<feature type="domain" description="Pseudouridine synthase RsuA/RluA-like" evidence="7">
    <location>
        <begin position="118"/>
        <end position="259"/>
    </location>
</feature>
<dbReference type="Gene3D" id="3.10.290.10">
    <property type="entry name" value="RNA-binding S4 domain"/>
    <property type="match status" value="1"/>
</dbReference>